<protein>
    <submittedName>
        <fullName evidence="2">Uncharacterized protein</fullName>
    </submittedName>
</protein>
<evidence type="ECO:0000313" key="3">
    <source>
        <dbReference type="Proteomes" id="UP000702544"/>
    </source>
</evidence>
<evidence type="ECO:0000256" key="1">
    <source>
        <dbReference type="SAM" id="Phobius"/>
    </source>
</evidence>
<dbReference type="AlphaFoldDB" id="A0AAE4Z5W6"/>
<accession>A0AAE4Z5W6</accession>
<reference evidence="2 3" key="1">
    <citation type="submission" date="2020-01" db="EMBL/GenBank/DDBJ databases">
        <title>Genomes assembled from Gulf of Kutch pelagic sediment metagenomes.</title>
        <authorList>
            <person name="Chandrashekar M."/>
            <person name="Mahajan M.S."/>
            <person name="Dave K.J."/>
            <person name="Vatsa P."/>
            <person name="Nathani N.M."/>
        </authorList>
    </citation>
    <scope>NUCLEOTIDE SEQUENCE [LARGE SCALE GENOMIC DNA]</scope>
    <source>
        <strain evidence="2">KS3-K002</strain>
    </source>
</reference>
<comment type="caution">
    <text evidence="2">The sequence shown here is derived from an EMBL/GenBank/DDBJ whole genome shotgun (WGS) entry which is preliminary data.</text>
</comment>
<keyword evidence="1" id="KW-0472">Membrane</keyword>
<keyword evidence="1" id="KW-0812">Transmembrane</keyword>
<gene>
    <name evidence="2" type="ORF">GWO12_04735</name>
</gene>
<organism evidence="2 3">
    <name type="scientific">Candidatus Kutchimonas denitrificans</name>
    <dbReference type="NCBI Taxonomy" id="3056748"/>
    <lineage>
        <taxon>Bacteria</taxon>
        <taxon>Pseudomonadati</taxon>
        <taxon>Gemmatimonadota</taxon>
        <taxon>Gemmatimonadia</taxon>
        <taxon>Candidatus Palauibacterales</taxon>
        <taxon>Candidatus Palauibacteraceae</taxon>
        <taxon>Candidatus Kutchimonas</taxon>
    </lineage>
</organism>
<evidence type="ECO:0000313" key="2">
    <source>
        <dbReference type="EMBL" id="NIR74405.1"/>
    </source>
</evidence>
<dbReference type="Proteomes" id="UP000702544">
    <property type="component" value="Unassembled WGS sequence"/>
</dbReference>
<proteinExistence type="predicted"/>
<name>A0AAE4Z5W6_9BACT</name>
<sequence length="61" mass="6742">MKPAARFAFVLLILVALAHLLRMLLSVDIVARGIAVPMWVSAIAVLIFAGVAVWLWRESRV</sequence>
<keyword evidence="1" id="KW-1133">Transmembrane helix</keyword>
<feature type="transmembrane region" description="Helical" evidence="1">
    <location>
        <begin position="36"/>
        <end position="56"/>
    </location>
</feature>
<dbReference type="EMBL" id="JAACAK010000036">
    <property type="protein sequence ID" value="NIR74405.1"/>
    <property type="molecule type" value="Genomic_DNA"/>
</dbReference>